<evidence type="ECO:0000256" key="8">
    <source>
        <dbReference type="SAM" id="SignalP"/>
    </source>
</evidence>
<evidence type="ECO:0000256" key="7">
    <source>
        <dbReference type="SAM" id="MobiDB-lite"/>
    </source>
</evidence>
<evidence type="ECO:0000256" key="2">
    <source>
        <dbReference type="ARBA" id="ARBA00022670"/>
    </source>
</evidence>
<evidence type="ECO:0000256" key="4">
    <source>
        <dbReference type="ARBA" id="ARBA00022825"/>
    </source>
</evidence>
<keyword evidence="4 5" id="KW-0720">Serine protease</keyword>
<dbReference type="PANTHER" id="PTHR43806:SF11">
    <property type="entry name" value="CEREVISIN-RELATED"/>
    <property type="match status" value="1"/>
</dbReference>
<dbReference type="CDD" id="cd07473">
    <property type="entry name" value="Peptidases_S8_Subtilisin_like"/>
    <property type="match status" value="1"/>
</dbReference>
<evidence type="ECO:0000256" key="1">
    <source>
        <dbReference type="ARBA" id="ARBA00011073"/>
    </source>
</evidence>
<dbReference type="Gene3D" id="3.40.50.200">
    <property type="entry name" value="Peptidase S8/S53 domain"/>
    <property type="match status" value="1"/>
</dbReference>
<evidence type="ECO:0000313" key="10">
    <source>
        <dbReference type="EMBL" id="KAK9919021.1"/>
    </source>
</evidence>
<dbReference type="InterPro" id="IPR050131">
    <property type="entry name" value="Peptidase_S8_subtilisin-like"/>
</dbReference>
<dbReference type="InterPro" id="IPR034204">
    <property type="entry name" value="PfSUB1-like_cat_dom"/>
</dbReference>
<feature type="region of interest" description="Disordered" evidence="7">
    <location>
        <begin position="585"/>
        <end position="608"/>
    </location>
</feature>
<dbReference type="PROSITE" id="PS00138">
    <property type="entry name" value="SUBTILASE_SER"/>
    <property type="match status" value="1"/>
</dbReference>
<organism evidence="10 11">
    <name type="scientific">Coccomyxa subellipsoidea</name>
    <dbReference type="NCBI Taxonomy" id="248742"/>
    <lineage>
        <taxon>Eukaryota</taxon>
        <taxon>Viridiplantae</taxon>
        <taxon>Chlorophyta</taxon>
        <taxon>core chlorophytes</taxon>
        <taxon>Trebouxiophyceae</taxon>
        <taxon>Trebouxiophyceae incertae sedis</taxon>
        <taxon>Coccomyxaceae</taxon>
        <taxon>Coccomyxa</taxon>
    </lineage>
</organism>
<feature type="active site" description="Charge relay system" evidence="5">
    <location>
        <position position="380"/>
    </location>
</feature>
<comment type="caution">
    <text evidence="10">The sequence shown here is derived from an EMBL/GenBank/DDBJ whole genome shotgun (WGS) entry which is preliminary data.</text>
</comment>
<feature type="active site" description="Charge relay system" evidence="5">
    <location>
        <position position="220"/>
    </location>
</feature>
<protein>
    <recommendedName>
        <fullName evidence="9">Peptidase S8/S53 domain-containing protein</fullName>
    </recommendedName>
</protein>
<dbReference type="InterPro" id="IPR036852">
    <property type="entry name" value="Peptidase_S8/S53_dom_sf"/>
</dbReference>
<dbReference type="PRINTS" id="PR00723">
    <property type="entry name" value="SUBTILISIN"/>
</dbReference>
<evidence type="ECO:0000313" key="11">
    <source>
        <dbReference type="Proteomes" id="UP001491310"/>
    </source>
</evidence>
<dbReference type="PROSITE" id="PS00137">
    <property type="entry name" value="SUBTILASE_HIS"/>
    <property type="match status" value="1"/>
</dbReference>
<evidence type="ECO:0000256" key="3">
    <source>
        <dbReference type="ARBA" id="ARBA00022801"/>
    </source>
</evidence>
<feature type="compositionally biased region" description="Low complexity" evidence="7">
    <location>
        <begin position="494"/>
        <end position="516"/>
    </location>
</feature>
<dbReference type="Proteomes" id="UP001491310">
    <property type="component" value="Unassembled WGS sequence"/>
</dbReference>
<dbReference type="InterPro" id="IPR023828">
    <property type="entry name" value="Peptidase_S8_Ser-AS"/>
</dbReference>
<evidence type="ECO:0000256" key="5">
    <source>
        <dbReference type="PROSITE-ProRule" id="PRU01240"/>
    </source>
</evidence>
<keyword evidence="11" id="KW-1185">Reference proteome</keyword>
<feature type="signal peptide" evidence="8">
    <location>
        <begin position="1"/>
        <end position="22"/>
    </location>
</feature>
<dbReference type="PROSITE" id="PS00136">
    <property type="entry name" value="SUBTILASE_ASP"/>
    <property type="match status" value="1"/>
</dbReference>
<keyword evidence="3 5" id="KW-0378">Hydrolase</keyword>
<evidence type="ECO:0000256" key="6">
    <source>
        <dbReference type="RuleBase" id="RU003355"/>
    </source>
</evidence>
<dbReference type="Pfam" id="PF00082">
    <property type="entry name" value="Peptidase_S8"/>
    <property type="match status" value="1"/>
</dbReference>
<feature type="compositionally biased region" description="Low complexity" evidence="7">
    <location>
        <begin position="585"/>
        <end position="601"/>
    </location>
</feature>
<comment type="similarity">
    <text evidence="1 5 6">Belongs to the peptidase S8 family.</text>
</comment>
<keyword evidence="2 5" id="KW-0645">Protease</keyword>
<sequence>MKGSRWSFLALTVALLPFCCRGEGVFDNFRLLIQRPNSAGVFSGDFNNGAKSETDPLTALQRTFAGSIVPLEVFQVNTSLLSPHALCDYLRKFNPEITICEPDQRVKVEAPSATPNDPLYTQQWNMKAINVDKVWAKGQFGDPQRRVRVCMVDTGIDITHPDLINNLWINPIEMAGPGATAANGYQNGIDDDGNGIIDDIHGADFVNGGKDGNIQDQNGHGTFVAGVVGAMTNNGLGVAGINQYASLVGCRFMDATGNGWVSDAIRCFEYCLSKDTQVLSNSWGGVDYSKSLQAALDHLSARGALVVASAGNDGVDTDATPHYPSSLPDDIIISVGAATRQNALWARSNYGLNTVHIMAPGVNVLSTGLGGLYVQLTGTSMATPHVAGTAALLLSQYIQNGWAVTTQAPNKGLASQLKKILMQSATKVNGASIKSGLLNTAAALALVPLKPMTESIGAFSSDFGNATVEGGSVNTSVALGPAVDWANTFDPNQPGSTASSADSSAGSSSDASSPSTPNSWLPAFPSDLFYPSPPTPPASDVAAQPINVNGSTGTAAHPWDLPSNRPLMPGDSLASIEKRAAAEAAAAGSAATTESASASPAASPPQSMLDKIFGRRLLAGPAHRPEAAAAAAARASALAMRPES</sequence>
<dbReference type="InterPro" id="IPR023827">
    <property type="entry name" value="Peptidase_S8_Asp-AS"/>
</dbReference>
<dbReference type="EMBL" id="JALJOT010000001">
    <property type="protein sequence ID" value="KAK9919021.1"/>
    <property type="molecule type" value="Genomic_DNA"/>
</dbReference>
<feature type="region of interest" description="Disordered" evidence="7">
    <location>
        <begin position="485"/>
        <end position="571"/>
    </location>
</feature>
<feature type="domain" description="Peptidase S8/S53" evidence="9">
    <location>
        <begin position="146"/>
        <end position="431"/>
    </location>
</feature>
<reference evidence="10 11" key="1">
    <citation type="journal article" date="2024" name="Nat. Commun.">
        <title>Phylogenomics reveals the evolutionary origins of lichenization in chlorophyte algae.</title>
        <authorList>
            <person name="Puginier C."/>
            <person name="Libourel C."/>
            <person name="Otte J."/>
            <person name="Skaloud P."/>
            <person name="Haon M."/>
            <person name="Grisel S."/>
            <person name="Petersen M."/>
            <person name="Berrin J.G."/>
            <person name="Delaux P.M."/>
            <person name="Dal Grande F."/>
            <person name="Keller J."/>
        </authorList>
    </citation>
    <scope>NUCLEOTIDE SEQUENCE [LARGE SCALE GENOMIC DNA]</scope>
    <source>
        <strain evidence="10 11">SAG 216-7</strain>
    </source>
</reference>
<feature type="active site" description="Charge relay system" evidence="5">
    <location>
        <position position="153"/>
    </location>
</feature>
<dbReference type="PANTHER" id="PTHR43806">
    <property type="entry name" value="PEPTIDASE S8"/>
    <property type="match status" value="1"/>
</dbReference>
<dbReference type="PROSITE" id="PS51892">
    <property type="entry name" value="SUBTILASE"/>
    <property type="match status" value="1"/>
</dbReference>
<dbReference type="InterPro" id="IPR000209">
    <property type="entry name" value="Peptidase_S8/S53_dom"/>
</dbReference>
<keyword evidence="8" id="KW-0732">Signal</keyword>
<accession>A0ABR2Z5I6</accession>
<gene>
    <name evidence="10" type="ORF">WJX75_008727</name>
</gene>
<name>A0ABR2Z5I6_9CHLO</name>
<feature type="chain" id="PRO_5045752328" description="Peptidase S8/S53 domain-containing protein" evidence="8">
    <location>
        <begin position="23"/>
        <end position="644"/>
    </location>
</feature>
<proteinExistence type="inferred from homology"/>
<dbReference type="InterPro" id="IPR015500">
    <property type="entry name" value="Peptidase_S8_subtilisin-rel"/>
</dbReference>
<dbReference type="SUPFAM" id="SSF52743">
    <property type="entry name" value="Subtilisin-like"/>
    <property type="match status" value="1"/>
</dbReference>
<dbReference type="InterPro" id="IPR022398">
    <property type="entry name" value="Peptidase_S8_His-AS"/>
</dbReference>
<evidence type="ECO:0000259" key="9">
    <source>
        <dbReference type="Pfam" id="PF00082"/>
    </source>
</evidence>